<dbReference type="EMBL" id="CP012508">
    <property type="protein sequence ID" value="ALB21324.1"/>
    <property type="molecule type" value="Genomic_DNA"/>
</dbReference>
<sequence length="90" mass="10410">MIIPIFVIFSYFGSQVFAIPGYIGFTAYLLLIILASYGRFRLGTENRSAYWFMQICKLFGLILALLGIYYIIHSIHHCAVINRQCIFHIL</sequence>
<proteinExistence type="predicted"/>
<dbReference type="OrthoDB" id="9920437at2"/>
<accession>A0A1L6TG14</accession>
<name>A0A1L6TG14_PISSA</name>
<dbReference type="RefSeq" id="WP_017376157.1">
    <property type="nucleotide sequence ID" value="NZ_CP012508.1"/>
</dbReference>
<protein>
    <submittedName>
        <fullName evidence="1">Membrane protein</fullName>
    </submittedName>
</protein>
<reference evidence="1 2" key="1">
    <citation type="journal article" date="2014" name="Genome Announc.">
        <title>Comparative Genome Analysis of Two Isolates of the Fish Pathogen Piscirickettsia salmonis from Different Hosts Reveals Major Differences in Virulence-Associated Secretion Systems.</title>
        <authorList>
            <person name="Bohle H."/>
            <person name="Henriquez P."/>
            <person name="Grothusen H."/>
            <person name="Navas E."/>
            <person name="Sandoval A."/>
            <person name="Bustamante F."/>
            <person name="Bustos P."/>
            <person name="Mancilla M."/>
        </authorList>
    </citation>
    <scope>NUCLEOTIDE SEQUENCE [LARGE SCALE GENOMIC DNA]</scope>
    <source>
        <strain evidence="2">B1-32597</strain>
    </source>
</reference>
<evidence type="ECO:0000313" key="1">
    <source>
        <dbReference type="EMBL" id="ALB21324.1"/>
    </source>
</evidence>
<dbReference type="AlphaFoldDB" id="A0A1L6TG14"/>
<gene>
    <name evidence="1" type="ORF">KU39_138</name>
</gene>
<dbReference type="Proteomes" id="UP000029558">
    <property type="component" value="Chromosome"/>
</dbReference>
<organism evidence="1 2">
    <name type="scientific">Piscirickettsia salmonis</name>
    <dbReference type="NCBI Taxonomy" id="1238"/>
    <lineage>
        <taxon>Bacteria</taxon>
        <taxon>Pseudomonadati</taxon>
        <taxon>Pseudomonadota</taxon>
        <taxon>Gammaproteobacteria</taxon>
        <taxon>Thiotrichales</taxon>
        <taxon>Piscirickettsiaceae</taxon>
        <taxon>Piscirickettsia</taxon>
    </lineage>
</organism>
<evidence type="ECO:0000313" key="2">
    <source>
        <dbReference type="Proteomes" id="UP000029558"/>
    </source>
</evidence>